<dbReference type="FunFam" id="3.30.70.270:FF:000001">
    <property type="entry name" value="Diguanylate cyclase domain protein"/>
    <property type="match status" value="1"/>
</dbReference>
<dbReference type="InterPro" id="IPR029787">
    <property type="entry name" value="Nucleotide_cyclase"/>
</dbReference>
<comment type="cofactor">
    <cofactor evidence="1">
        <name>Mg(2+)</name>
        <dbReference type="ChEBI" id="CHEBI:18420"/>
    </cofactor>
</comment>
<keyword evidence="8" id="KW-0808">Transferase</keyword>
<dbReference type="GO" id="GO:0005886">
    <property type="term" value="C:plasma membrane"/>
    <property type="evidence" value="ECO:0007669"/>
    <property type="project" value="UniProtKB-SubCell"/>
</dbReference>
<dbReference type="Proteomes" id="UP001258207">
    <property type="component" value="Chromosome"/>
</dbReference>
<protein>
    <recommendedName>
        <fullName evidence="3">diguanylate cyclase</fullName>
        <ecNumber evidence="3">2.7.7.65</ecNumber>
    </recommendedName>
</protein>
<keyword evidence="5" id="KW-0175">Coiled coil</keyword>
<evidence type="ECO:0000256" key="5">
    <source>
        <dbReference type="SAM" id="Coils"/>
    </source>
</evidence>
<keyword evidence="8" id="KW-0548">Nucleotidyltransferase</keyword>
<dbReference type="GO" id="GO:0043709">
    <property type="term" value="P:cell adhesion involved in single-species biofilm formation"/>
    <property type="evidence" value="ECO:0007669"/>
    <property type="project" value="TreeGrafter"/>
</dbReference>
<feature type="region of interest" description="Disordered" evidence="6">
    <location>
        <begin position="260"/>
        <end position="281"/>
    </location>
</feature>
<dbReference type="PANTHER" id="PTHR45138">
    <property type="entry name" value="REGULATORY COMPONENTS OF SENSORY TRANSDUCTION SYSTEM"/>
    <property type="match status" value="1"/>
</dbReference>
<comment type="subcellular location">
    <subcellularLocation>
        <location evidence="2">Cell inner membrane</location>
    </subcellularLocation>
</comment>
<dbReference type="NCBIfam" id="TIGR00254">
    <property type="entry name" value="GGDEF"/>
    <property type="match status" value="1"/>
</dbReference>
<dbReference type="InterPro" id="IPR048516">
    <property type="entry name" value="DGCcoil"/>
</dbReference>
<evidence type="ECO:0000256" key="3">
    <source>
        <dbReference type="ARBA" id="ARBA00012528"/>
    </source>
</evidence>
<dbReference type="SUPFAM" id="SSF55073">
    <property type="entry name" value="Nucleotide cyclase"/>
    <property type="match status" value="1"/>
</dbReference>
<feature type="domain" description="GGDEF" evidence="7">
    <location>
        <begin position="525"/>
        <end position="656"/>
    </location>
</feature>
<sequence>MSDDSQRWKEKYLHSIDQQEKLERRWNARFDLLRRGLVRSSLAAEGSDRAVDACMKEMREVLRGEDMDAKLAALIPRLETAVLESEQRRQSRVQQIGTALGALVTQLQSLPLPRDISKPLKKLAHGLEERAGQAREMPLLLSELSGLQERALHTLDRPLRAQRAGLLQRLFGSSDAVDANSLQPVQDASPVTNAVPPATVAQLEVPEVKEAPQAPPVELSSVAEPEPVRVQPVEPHPTLPASSTDTVEPVASDIEAVASPVITEPTEQPVEEPTEQSNEQPIEQMEVLDSNLTDEQAFYALPASLEPPYSSVASHIETTLLELLSELTLPERYMAQAQAMHARIRRGLNWYELLPVLDELAILMLAVNDGSQQEFERYLQQLNQRLENFQRQLQLTHGDHVESRSAALALDDVLREHVDGLQTSMRGATDIDGLKQVLESRLEGLLASMEQHRLQREAREQEIAARLQGLGERVTSMEREALDYRDKLEQQRHKALLDPLTGLPNRAAWNERLALEHGRLQQTGMGLLLAILDLDHFKSINDTYGHQAGDKVLKIIANVLRKGLRGDDFIARFGGEEFALLMPGSDLSGGSRLLERLRAAVEQCPFHFKGERVTVTMSAGVAVFKSGENASQVLKRADQALYRAKEAGRNQIEQAP</sequence>
<evidence type="ECO:0000256" key="1">
    <source>
        <dbReference type="ARBA" id="ARBA00001946"/>
    </source>
</evidence>
<dbReference type="GO" id="GO:0052621">
    <property type="term" value="F:diguanylate cyclase activity"/>
    <property type="evidence" value="ECO:0007669"/>
    <property type="project" value="UniProtKB-EC"/>
</dbReference>
<evidence type="ECO:0000256" key="4">
    <source>
        <dbReference type="ARBA" id="ARBA00034247"/>
    </source>
</evidence>
<dbReference type="CDD" id="cd01949">
    <property type="entry name" value="GGDEF"/>
    <property type="match status" value="1"/>
</dbReference>
<accession>A0AAJ6M0A3</accession>
<evidence type="ECO:0000256" key="2">
    <source>
        <dbReference type="ARBA" id="ARBA00004533"/>
    </source>
</evidence>
<dbReference type="InterPro" id="IPR050469">
    <property type="entry name" value="Diguanylate_Cyclase"/>
</dbReference>
<reference evidence="8" key="1">
    <citation type="submission" date="2023-09" db="EMBL/GenBank/DDBJ databases">
        <title>First report of Pseudomonas coleopterorum DJ13 causing leaf spot on Rhododendron pulchrum Sweet in China.</title>
        <authorList>
            <person name="Zhang Y."/>
        </authorList>
    </citation>
    <scope>NUCLEOTIDE SEQUENCE</scope>
    <source>
        <strain evidence="8">DJ13</strain>
    </source>
</reference>
<dbReference type="AlphaFoldDB" id="A0AAJ6M0A3"/>
<dbReference type="EMBL" id="CP134081">
    <property type="protein sequence ID" value="WNC09875.1"/>
    <property type="molecule type" value="Genomic_DNA"/>
</dbReference>
<gene>
    <name evidence="8" type="ORF">RI108_00160</name>
</gene>
<evidence type="ECO:0000313" key="9">
    <source>
        <dbReference type="Proteomes" id="UP001258207"/>
    </source>
</evidence>
<dbReference type="GO" id="GO:1902201">
    <property type="term" value="P:negative regulation of bacterial-type flagellum-dependent cell motility"/>
    <property type="evidence" value="ECO:0007669"/>
    <property type="project" value="TreeGrafter"/>
</dbReference>
<proteinExistence type="predicted"/>
<dbReference type="Pfam" id="PF00990">
    <property type="entry name" value="GGDEF"/>
    <property type="match status" value="1"/>
</dbReference>
<dbReference type="PROSITE" id="PS50887">
    <property type="entry name" value="GGDEF"/>
    <property type="match status" value="1"/>
</dbReference>
<evidence type="ECO:0000256" key="6">
    <source>
        <dbReference type="SAM" id="MobiDB-lite"/>
    </source>
</evidence>
<dbReference type="InterPro" id="IPR000160">
    <property type="entry name" value="GGDEF_dom"/>
</dbReference>
<name>A0AAJ6M0A3_9PSED</name>
<dbReference type="SMART" id="SM00267">
    <property type="entry name" value="GGDEF"/>
    <property type="match status" value="1"/>
</dbReference>
<comment type="catalytic activity">
    <reaction evidence="4">
        <text>2 GTP = 3',3'-c-di-GMP + 2 diphosphate</text>
        <dbReference type="Rhea" id="RHEA:24898"/>
        <dbReference type="ChEBI" id="CHEBI:33019"/>
        <dbReference type="ChEBI" id="CHEBI:37565"/>
        <dbReference type="ChEBI" id="CHEBI:58805"/>
        <dbReference type="EC" id="2.7.7.65"/>
    </reaction>
</comment>
<dbReference type="EC" id="2.7.7.65" evidence="3"/>
<feature type="coiled-coil region" evidence="5">
    <location>
        <begin position="372"/>
        <end position="399"/>
    </location>
</feature>
<dbReference type="RefSeq" id="WP_310792047.1">
    <property type="nucleotide sequence ID" value="NZ_CP134081.1"/>
</dbReference>
<dbReference type="Gene3D" id="3.30.70.270">
    <property type="match status" value="1"/>
</dbReference>
<evidence type="ECO:0000313" key="8">
    <source>
        <dbReference type="EMBL" id="WNC09875.1"/>
    </source>
</evidence>
<dbReference type="Pfam" id="PF20975">
    <property type="entry name" value="DGCcoil"/>
    <property type="match status" value="1"/>
</dbReference>
<organism evidence="8 9">
    <name type="scientific">Pseudomonas coleopterorum</name>
    <dbReference type="NCBI Taxonomy" id="1605838"/>
    <lineage>
        <taxon>Bacteria</taxon>
        <taxon>Pseudomonadati</taxon>
        <taxon>Pseudomonadota</taxon>
        <taxon>Gammaproteobacteria</taxon>
        <taxon>Pseudomonadales</taxon>
        <taxon>Pseudomonadaceae</taxon>
        <taxon>Pseudomonas</taxon>
    </lineage>
</organism>
<evidence type="ECO:0000259" key="7">
    <source>
        <dbReference type="PROSITE" id="PS50887"/>
    </source>
</evidence>
<dbReference type="InterPro" id="IPR043128">
    <property type="entry name" value="Rev_trsase/Diguanyl_cyclase"/>
</dbReference>
<feature type="coiled-coil region" evidence="5">
    <location>
        <begin position="435"/>
        <end position="494"/>
    </location>
</feature>
<dbReference type="PANTHER" id="PTHR45138:SF9">
    <property type="entry name" value="DIGUANYLATE CYCLASE DGCM-RELATED"/>
    <property type="match status" value="1"/>
</dbReference>